<reference evidence="2 3" key="1">
    <citation type="submission" date="2008-03" db="EMBL/GenBank/DDBJ databases">
        <title>Sequencing of the draft genome and assembly of Burkholderia ambifaria IOP40-10.</title>
        <authorList>
            <consortium name="US DOE Joint Genome Institute (JGI-PGF)"/>
            <person name="Copeland A."/>
            <person name="Lucas S."/>
            <person name="Lapidus A."/>
            <person name="Glavina del Rio T."/>
            <person name="Dalin E."/>
            <person name="Tice H."/>
            <person name="Bruce D."/>
            <person name="Goodwin L."/>
            <person name="Pitluck S."/>
            <person name="Larimer F."/>
            <person name="Land M.L."/>
            <person name="Hauser L."/>
            <person name="Tiedje J."/>
            <person name="Richardson P."/>
        </authorList>
    </citation>
    <scope>NUCLEOTIDE SEQUENCE [LARGE SCALE GENOMIC DNA]</scope>
    <source>
        <strain evidence="2 3">IOP40-10</strain>
    </source>
</reference>
<accession>B1FAK6</accession>
<dbReference type="AlphaFoldDB" id="B1FAK6"/>
<dbReference type="Proteomes" id="UP000005463">
    <property type="component" value="Unassembled WGS sequence"/>
</dbReference>
<feature type="region of interest" description="Disordered" evidence="1">
    <location>
        <begin position="16"/>
        <end position="36"/>
    </location>
</feature>
<organism evidence="2 3">
    <name type="scientific">Burkholderia ambifaria IOP40-10</name>
    <dbReference type="NCBI Taxonomy" id="396596"/>
    <lineage>
        <taxon>Bacteria</taxon>
        <taxon>Pseudomonadati</taxon>
        <taxon>Pseudomonadota</taxon>
        <taxon>Betaproteobacteria</taxon>
        <taxon>Burkholderiales</taxon>
        <taxon>Burkholderiaceae</taxon>
        <taxon>Burkholderia</taxon>
        <taxon>Burkholderia cepacia complex</taxon>
    </lineage>
</organism>
<evidence type="ECO:0000313" key="2">
    <source>
        <dbReference type="EMBL" id="EDT05438.1"/>
    </source>
</evidence>
<evidence type="ECO:0000313" key="3">
    <source>
        <dbReference type="Proteomes" id="UP000005463"/>
    </source>
</evidence>
<comment type="caution">
    <text evidence="2">The sequence shown here is derived from an EMBL/GenBank/DDBJ whole genome shotgun (WGS) entry which is preliminary data.</text>
</comment>
<evidence type="ECO:0000256" key="1">
    <source>
        <dbReference type="SAM" id="MobiDB-lite"/>
    </source>
</evidence>
<sequence length="513" mass="57390">MRFLVLRQIDRRQRRGAAEQRVGERERRLGLADAGRPGEQEYAERRVFAFQASLGGAQTLSQGADRIVLSDHACGERRLEREQAPQFVLDEIADRYARPFGDHARDGLRIDVGGDHRRLSPSARERVDRIDHVSRIRRGVGRTTKRAHCIDEFALPCVLAEQRVGGIAHRVVLRIDRVTALRDAGDAGAGVSIERRAFQFERRQRGMRLLQFRRQYVECHPHARGCRIDQIHGLVRQLARRNVAARQAHGRDDRLVADVNIVMGRIAAGEPAQHQAGGFVVRLVDLDDLEAPFERGIAFEVLLVFGPRGGRDRAQLAACERRLEQVGGIGAACRVTRTDQRVRLVDEQQDRGRRSSHLVDHVLQPLLEFALYTGAGLQQAEIECQDARVADRFRNAAVDHAQCEPFDKRGFADARLADQDRIVLAAAREHVDHLPDFAVASEDGVDLAAARLFGDVEGEARECVVLDRARGGRLRRGGRRRRSSYGQIAGRGGFACRYGFVDCVFARAPPEPG</sequence>
<dbReference type="EMBL" id="ABLC01000013">
    <property type="protein sequence ID" value="EDT05438.1"/>
    <property type="molecule type" value="Genomic_DNA"/>
</dbReference>
<name>B1FAK6_9BURK</name>
<dbReference type="AntiFam" id="ANF00007">
    <property type="entry name" value="Shadow ORF (opposite clpB)"/>
</dbReference>
<gene>
    <name evidence="2" type="ORF">BamIOP4010DRAFT_1065</name>
</gene>
<protein>
    <submittedName>
        <fullName evidence="2">63 kDa protein</fullName>
    </submittedName>
</protein>
<proteinExistence type="predicted"/>